<reference evidence="7 8" key="1">
    <citation type="submission" date="2024-09" db="EMBL/GenBank/DDBJ databases">
        <authorList>
            <person name="Sun Q."/>
            <person name="Mori K."/>
        </authorList>
    </citation>
    <scope>NUCLEOTIDE SEQUENCE [LARGE SCALE GENOMIC DNA]</scope>
    <source>
        <strain evidence="7 8">JCM 4414</strain>
    </source>
</reference>
<comment type="subcellular location">
    <subcellularLocation>
        <location evidence="1">Membrane</location>
        <topology evidence="1">Multi-pass membrane protein</topology>
    </subcellularLocation>
</comment>
<gene>
    <name evidence="7" type="ORF">ACFFTP_18640</name>
</gene>
<keyword evidence="2 5" id="KW-0812">Transmembrane</keyword>
<dbReference type="EMBL" id="JBHMCT010000012">
    <property type="protein sequence ID" value="MFB9556197.1"/>
    <property type="molecule type" value="Genomic_DNA"/>
</dbReference>
<evidence type="ECO:0000259" key="6">
    <source>
        <dbReference type="Pfam" id="PF01061"/>
    </source>
</evidence>
<feature type="transmembrane region" description="Helical" evidence="5">
    <location>
        <begin position="61"/>
        <end position="82"/>
    </location>
</feature>
<evidence type="ECO:0000256" key="4">
    <source>
        <dbReference type="ARBA" id="ARBA00023136"/>
    </source>
</evidence>
<organism evidence="7 8">
    <name type="scientific">Streptomyces roseoviridis</name>
    <dbReference type="NCBI Taxonomy" id="67361"/>
    <lineage>
        <taxon>Bacteria</taxon>
        <taxon>Bacillati</taxon>
        <taxon>Actinomycetota</taxon>
        <taxon>Actinomycetes</taxon>
        <taxon>Kitasatosporales</taxon>
        <taxon>Streptomycetaceae</taxon>
        <taxon>Streptomyces</taxon>
    </lineage>
</organism>
<feature type="transmembrane region" description="Helical" evidence="5">
    <location>
        <begin position="94"/>
        <end position="122"/>
    </location>
</feature>
<evidence type="ECO:0000313" key="8">
    <source>
        <dbReference type="Proteomes" id="UP001589716"/>
    </source>
</evidence>
<comment type="caution">
    <text evidence="7">The sequence shown here is derived from an EMBL/GenBank/DDBJ whole genome shotgun (WGS) entry which is preliminary data.</text>
</comment>
<evidence type="ECO:0000256" key="1">
    <source>
        <dbReference type="ARBA" id="ARBA00004141"/>
    </source>
</evidence>
<evidence type="ECO:0000256" key="2">
    <source>
        <dbReference type="ARBA" id="ARBA00022692"/>
    </source>
</evidence>
<keyword evidence="8" id="KW-1185">Reference proteome</keyword>
<accession>A0ABV5QRQ6</accession>
<dbReference type="PANTHER" id="PTHR43229">
    <property type="entry name" value="NODULATION PROTEIN J"/>
    <property type="match status" value="1"/>
</dbReference>
<sequence>MREALRAAKAELWAMWRAAVLQVRETARVRTAMVISVIQPVVLLAVVSRGSALDRMRTTEVVFGVVMIALWSATLWGAGTLLRREASQGTLASLLVRPVSLLSVLLGKTLGVAAAGLVRTLAAAAVAVPALGLHPQLPPPSTAALVIVAAVVSAAAMGLVLSCVVFLSRAGLRIIEALGYPVFVLGGIVIPPDLLAPALRWPAQAVSLHHVAGLLHDASHGRAPAVAPLTGVLLLTTLYLAGGAWAFNAVLRRGRARGTLEHA</sequence>
<feature type="domain" description="ABC-2 type transporter transmembrane" evidence="6">
    <location>
        <begin position="13"/>
        <end position="208"/>
    </location>
</feature>
<dbReference type="Pfam" id="PF01061">
    <property type="entry name" value="ABC2_membrane"/>
    <property type="match status" value="1"/>
</dbReference>
<dbReference type="PANTHER" id="PTHR43229:SF6">
    <property type="entry name" value="ABC-TYPE MULTIDRUG TRANSPORT SYSTEM, PERMEASE COMPONENT"/>
    <property type="match status" value="1"/>
</dbReference>
<evidence type="ECO:0000256" key="5">
    <source>
        <dbReference type="SAM" id="Phobius"/>
    </source>
</evidence>
<evidence type="ECO:0000313" key="7">
    <source>
        <dbReference type="EMBL" id="MFB9556197.1"/>
    </source>
</evidence>
<keyword evidence="4 5" id="KW-0472">Membrane</keyword>
<name>A0ABV5QRQ6_9ACTN</name>
<protein>
    <submittedName>
        <fullName evidence="7">ABC transporter permease</fullName>
    </submittedName>
</protein>
<proteinExistence type="predicted"/>
<dbReference type="RefSeq" id="WP_345490525.1">
    <property type="nucleotide sequence ID" value="NZ_BAAAWU010000001.1"/>
</dbReference>
<feature type="transmembrane region" description="Helical" evidence="5">
    <location>
        <begin position="31"/>
        <end position="49"/>
    </location>
</feature>
<feature type="transmembrane region" description="Helical" evidence="5">
    <location>
        <begin position="174"/>
        <end position="192"/>
    </location>
</feature>
<feature type="transmembrane region" description="Helical" evidence="5">
    <location>
        <begin position="142"/>
        <end position="167"/>
    </location>
</feature>
<dbReference type="InterPro" id="IPR013525">
    <property type="entry name" value="ABC2_TM"/>
</dbReference>
<keyword evidence="3 5" id="KW-1133">Transmembrane helix</keyword>
<dbReference type="Proteomes" id="UP001589716">
    <property type="component" value="Unassembled WGS sequence"/>
</dbReference>
<dbReference type="InterPro" id="IPR051784">
    <property type="entry name" value="Nod_factor_ABC_transporter"/>
</dbReference>
<evidence type="ECO:0000256" key="3">
    <source>
        <dbReference type="ARBA" id="ARBA00022989"/>
    </source>
</evidence>
<feature type="transmembrane region" description="Helical" evidence="5">
    <location>
        <begin position="225"/>
        <end position="247"/>
    </location>
</feature>